<dbReference type="Proteomes" id="UP000015105">
    <property type="component" value="Chromosome 2D"/>
</dbReference>
<feature type="domain" description="K+ potassium transporter integral membrane" evidence="4">
    <location>
        <begin position="230"/>
        <end position="485"/>
    </location>
</feature>
<feature type="compositionally biased region" description="Polar residues" evidence="2">
    <location>
        <begin position="1"/>
        <end position="10"/>
    </location>
</feature>
<evidence type="ECO:0000313" key="5">
    <source>
        <dbReference type="EnsemblPlants" id="AET2Gv20931200.2"/>
    </source>
</evidence>
<feature type="transmembrane region" description="Helical" evidence="3">
    <location>
        <begin position="42"/>
        <end position="64"/>
    </location>
</feature>
<feature type="region of interest" description="Disordered" evidence="2">
    <location>
        <begin position="1"/>
        <end position="21"/>
    </location>
</feature>
<dbReference type="PANTHER" id="PTHR30540:SF95">
    <property type="entry name" value="POTASSIUM TRANSPORTER 10"/>
    <property type="match status" value="1"/>
</dbReference>
<dbReference type="GO" id="GO:0015079">
    <property type="term" value="F:potassium ion transmembrane transporter activity"/>
    <property type="evidence" value="ECO:0007669"/>
    <property type="project" value="InterPro"/>
</dbReference>
<dbReference type="InterPro" id="IPR003855">
    <property type="entry name" value="K+_transporter"/>
</dbReference>
<dbReference type="AlphaFoldDB" id="A0A453CQY8"/>
<dbReference type="GO" id="GO:0016020">
    <property type="term" value="C:membrane"/>
    <property type="evidence" value="ECO:0007669"/>
    <property type="project" value="InterPro"/>
</dbReference>
<organism evidence="5 6">
    <name type="scientific">Aegilops tauschii subsp. strangulata</name>
    <name type="common">Goatgrass</name>
    <dbReference type="NCBI Taxonomy" id="200361"/>
    <lineage>
        <taxon>Eukaryota</taxon>
        <taxon>Viridiplantae</taxon>
        <taxon>Streptophyta</taxon>
        <taxon>Embryophyta</taxon>
        <taxon>Tracheophyta</taxon>
        <taxon>Spermatophyta</taxon>
        <taxon>Magnoliopsida</taxon>
        <taxon>Liliopsida</taxon>
        <taxon>Poales</taxon>
        <taxon>Poaceae</taxon>
        <taxon>BOP clade</taxon>
        <taxon>Pooideae</taxon>
        <taxon>Triticodae</taxon>
        <taxon>Triticeae</taxon>
        <taxon>Triticinae</taxon>
        <taxon>Aegilops</taxon>
    </lineage>
</organism>
<feature type="domain" description="K+ potassium transporter integral membrane" evidence="4">
    <location>
        <begin position="50"/>
        <end position="197"/>
    </location>
</feature>
<evidence type="ECO:0000313" key="6">
    <source>
        <dbReference type="Proteomes" id="UP000015105"/>
    </source>
</evidence>
<keyword evidence="3" id="KW-0812">Transmembrane</keyword>
<protein>
    <recommendedName>
        <fullName evidence="4">K+ potassium transporter integral membrane domain-containing protein</fullName>
    </recommendedName>
</protein>
<evidence type="ECO:0000259" key="4">
    <source>
        <dbReference type="Pfam" id="PF02705"/>
    </source>
</evidence>
<feature type="transmembrane region" description="Helical" evidence="3">
    <location>
        <begin position="219"/>
        <end position="237"/>
    </location>
</feature>
<comment type="similarity">
    <text evidence="1">Belongs to the HAK/KUP transporter (TC 2.A.72.3) family.</text>
</comment>
<reference evidence="6" key="1">
    <citation type="journal article" date="2014" name="Science">
        <title>Ancient hybridizations among the ancestral genomes of bread wheat.</title>
        <authorList>
            <consortium name="International Wheat Genome Sequencing Consortium,"/>
            <person name="Marcussen T."/>
            <person name="Sandve S.R."/>
            <person name="Heier L."/>
            <person name="Spannagl M."/>
            <person name="Pfeifer M."/>
            <person name="Jakobsen K.S."/>
            <person name="Wulff B.B."/>
            <person name="Steuernagel B."/>
            <person name="Mayer K.F."/>
            <person name="Olsen O.A."/>
        </authorList>
    </citation>
    <scope>NUCLEOTIDE SEQUENCE [LARGE SCALE GENOMIC DNA]</scope>
    <source>
        <strain evidence="6">cv. AL8/78</strain>
    </source>
</reference>
<keyword evidence="6" id="KW-1185">Reference proteome</keyword>
<reference evidence="5" key="5">
    <citation type="journal article" date="2021" name="G3 (Bethesda)">
        <title>Aegilops tauschii genome assembly Aet v5.0 features greater sequence contiguity and improved annotation.</title>
        <authorList>
            <person name="Wang L."/>
            <person name="Zhu T."/>
            <person name="Rodriguez J.C."/>
            <person name="Deal K.R."/>
            <person name="Dubcovsky J."/>
            <person name="McGuire P.E."/>
            <person name="Lux T."/>
            <person name="Spannagl M."/>
            <person name="Mayer K.F.X."/>
            <person name="Baldrich P."/>
            <person name="Meyers B.C."/>
            <person name="Huo N."/>
            <person name="Gu Y.Q."/>
            <person name="Zhou H."/>
            <person name="Devos K.M."/>
            <person name="Bennetzen J.L."/>
            <person name="Unver T."/>
            <person name="Budak H."/>
            <person name="Gulick P.J."/>
            <person name="Galiba G."/>
            <person name="Kalapos B."/>
            <person name="Nelson D.R."/>
            <person name="Li P."/>
            <person name="You F.M."/>
            <person name="Luo M.C."/>
            <person name="Dvorak J."/>
        </authorList>
    </citation>
    <scope>NUCLEOTIDE SEQUENCE [LARGE SCALE GENOMIC DNA]</scope>
    <source>
        <strain evidence="5">cv. AL8/78</strain>
    </source>
</reference>
<evidence type="ECO:0000256" key="1">
    <source>
        <dbReference type="ARBA" id="ARBA00008440"/>
    </source>
</evidence>
<sequence length="501" mass="55614">MASLSESEGTNRGGMWELDQNLDQPMDEEATRLKNMYREKKFSSVLMLRLAFQSLGVVFGDLGTSPLYVFYNAFPHGVNDDEDVIGALSLIIYTLTLIPLVKYVFVVLRANDNGQGGTLALYSLLCRHAKISTIPNQHKTDEDLTTYSRQTYEENSLAAKIKRWLETRAYKRNCLLILVLLGTCTAIGDGILTPAISGILHNLFRIHVQHHIFLSKLNISRNLICDLYFTVLSASGGIKVQNPNMSTDIVVLVAVIILIGVFSMQHFGTDKVGWLFAPIVLIWFILIGSVGALNIHKHGSSVLKAYNPVYIYRYFRRNGNSSNTWTVLGGIMLSITGTEALFADLCHFPVLAIQIAFTFIVFPCLLLAYTGQAAYIISNKQHVNDAFYRSIPDAIYWPAFVIATAAAIIASQATISATYSIIKQALALGCFPRVKVVHTSKKFLGQIYIPDINWLLLILCIAVTAGFKNQSQIGNAYGKVYFLNMDSGEHSLFTTPCSIYC</sequence>
<reference evidence="5" key="3">
    <citation type="journal article" date="2017" name="Nature">
        <title>Genome sequence of the progenitor of the wheat D genome Aegilops tauschii.</title>
        <authorList>
            <person name="Luo M.C."/>
            <person name="Gu Y.Q."/>
            <person name="Puiu D."/>
            <person name="Wang H."/>
            <person name="Twardziok S.O."/>
            <person name="Deal K.R."/>
            <person name="Huo N."/>
            <person name="Zhu T."/>
            <person name="Wang L."/>
            <person name="Wang Y."/>
            <person name="McGuire P.E."/>
            <person name="Liu S."/>
            <person name="Long H."/>
            <person name="Ramasamy R.K."/>
            <person name="Rodriguez J.C."/>
            <person name="Van S.L."/>
            <person name="Yuan L."/>
            <person name="Wang Z."/>
            <person name="Xia Z."/>
            <person name="Xiao L."/>
            <person name="Anderson O.D."/>
            <person name="Ouyang S."/>
            <person name="Liang Y."/>
            <person name="Zimin A.V."/>
            <person name="Pertea G."/>
            <person name="Qi P."/>
            <person name="Bennetzen J.L."/>
            <person name="Dai X."/>
            <person name="Dawson M.W."/>
            <person name="Muller H.G."/>
            <person name="Kugler K."/>
            <person name="Rivarola-Duarte L."/>
            <person name="Spannagl M."/>
            <person name="Mayer K.F.X."/>
            <person name="Lu F.H."/>
            <person name="Bevan M.W."/>
            <person name="Leroy P."/>
            <person name="Li P."/>
            <person name="You F.M."/>
            <person name="Sun Q."/>
            <person name="Liu Z."/>
            <person name="Lyons E."/>
            <person name="Wicker T."/>
            <person name="Salzberg S.L."/>
            <person name="Devos K.M."/>
            <person name="Dvorak J."/>
        </authorList>
    </citation>
    <scope>NUCLEOTIDE SEQUENCE [LARGE SCALE GENOMIC DNA]</scope>
    <source>
        <strain evidence="5">cv. AL8/78</strain>
    </source>
</reference>
<keyword evidence="3" id="KW-0472">Membrane</keyword>
<feature type="transmembrane region" description="Helical" evidence="3">
    <location>
        <begin position="84"/>
        <end position="105"/>
    </location>
</feature>
<dbReference type="InterPro" id="IPR053951">
    <property type="entry name" value="K_trans_N"/>
</dbReference>
<evidence type="ECO:0000256" key="3">
    <source>
        <dbReference type="SAM" id="Phobius"/>
    </source>
</evidence>
<dbReference type="EnsemblPlants" id="AET2Gv20931200.2">
    <property type="protein sequence ID" value="AET2Gv20931200.2"/>
    <property type="gene ID" value="AET2Gv20931200"/>
</dbReference>
<proteinExistence type="inferred from homology"/>
<keyword evidence="3" id="KW-1133">Transmembrane helix</keyword>
<feature type="transmembrane region" description="Helical" evidence="3">
    <location>
        <begin position="351"/>
        <end position="375"/>
    </location>
</feature>
<reference evidence="6" key="2">
    <citation type="journal article" date="2017" name="Nat. Plants">
        <title>The Aegilops tauschii genome reveals multiple impacts of transposons.</title>
        <authorList>
            <person name="Zhao G."/>
            <person name="Zou C."/>
            <person name="Li K."/>
            <person name="Wang K."/>
            <person name="Li T."/>
            <person name="Gao L."/>
            <person name="Zhang X."/>
            <person name="Wang H."/>
            <person name="Yang Z."/>
            <person name="Liu X."/>
            <person name="Jiang W."/>
            <person name="Mao L."/>
            <person name="Kong X."/>
            <person name="Jiao Y."/>
            <person name="Jia J."/>
        </authorList>
    </citation>
    <scope>NUCLEOTIDE SEQUENCE [LARGE SCALE GENOMIC DNA]</scope>
    <source>
        <strain evidence="6">cv. AL8/78</strain>
    </source>
</reference>
<accession>A0A453CQY8</accession>
<evidence type="ECO:0000256" key="2">
    <source>
        <dbReference type="SAM" id="MobiDB-lite"/>
    </source>
</evidence>
<reference evidence="5" key="4">
    <citation type="submission" date="2019-03" db="UniProtKB">
        <authorList>
            <consortium name="EnsemblPlants"/>
        </authorList>
    </citation>
    <scope>IDENTIFICATION</scope>
</reference>
<dbReference type="Pfam" id="PF02705">
    <property type="entry name" value="K_trans"/>
    <property type="match status" value="2"/>
</dbReference>
<feature type="transmembrane region" description="Helical" evidence="3">
    <location>
        <begin position="249"/>
        <end position="268"/>
    </location>
</feature>
<feature type="transmembrane region" description="Helical" evidence="3">
    <location>
        <begin position="443"/>
        <end position="467"/>
    </location>
</feature>
<dbReference type="PANTHER" id="PTHR30540">
    <property type="entry name" value="OSMOTIC STRESS POTASSIUM TRANSPORTER"/>
    <property type="match status" value="1"/>
</dbReference>
<name>A0A453CQY8_AEGTS</name>
<feature type="transmembrane region" description="Helical" evidence="3">
    <location>
        <begin position="274"/>
        <end position="295"/>
    </location>
</feature>
<feature type="transmembrane region" description="Helical" evidence="3">
    <location>
        <begin position="395"/>
        <end position="422"/>
    </location>
</feature>
<feature type="transmembrane region" description="Helical" evidence="3">
    <location>
        <begin position="175"/>
        <end position="199"/>
    </location>
</feature>
<dbReference type="Gramene" id="AET2Gv20931200.2">
    <property type="protein sequence ID" value="AET2Gv20931200.2"/>
    <property type="gene ID" value="AET2Gv20931200"/>
</dbReference>